<name>A0A249XWH4_9CAUD</name>
<accession>A0A249XWH4</accession>
<evidence type="ECO:0000313" key="1">
    <source>
        <dbReference type="EMBL" id="ASZ76333.1"/>
    </source>
</evidence>
<protein>
    <submittedName>
        <fullName evidence="1">Uncharacterized protein</fullName>
    </submittedName>
</protein>
<dbReference type="GeneID" id="65109486"/>
<keyword evidence="2" id="KW-1185">Reference proteome</keyword>
<dbReference type="KEGG" id="vg:65109486"/>
<reference evidence="1 2" key="1">
    <citation type="submission" date="2017-04" db="EMBL/GenBank/DDBJ databases">
        <title>Complete Genome Sequence of Lytic Bacteriophage PM2 Infecting Proteus mirabilis Isolates.</title>
        <authorList>
            <person name="Kim D."/>
            <person name="Kim Y.J."/>
            <person name="Han B.K."/>
            <person name="Kim H."/>
        </authorList>
    </citation>
    <scope>NUCLEOTIDE SEQUENCE [LARGE SCALE GENOMIC DNA]</scope>
</reference>
<dbReference type="Proteomes" id="UP000257595">
    <property type="component" value="Segment"/>
</dbReference>
<evidence type="ECO:0000313" key="2">
    <source>
        <dbReference type="Proteomes" id="UP000257595"/>
    </source>
</evidence>
<organism evidence="1 2">
    <name type="scientific">Proteus phage PM2</name>
    <dbReference type="NCBI Taxonomy" id="2025809"/>
    <lineage>
        <taxon>Viruses</taxon>
        <taxon>Duplodnaviria</taxon>
        <taxon>Heunggongvirae</taxon>
        <taxon>Uroviricota</taxon>
        <taxon>Caudoviricetes</taxon>
        <taxon>Pantevenvirales</taxon>
        <taxon>Straboviridae</taxon>
        <taxon>Bragavirus</taxon>
        <taxon>Bragavirus pm2</taxon>
    </lineage>
</organism>
<dbReference type="RefSeq" id="YP_010091941.1">
    <property type="nucleotide sequence ID" value="NC_055727.1"/>
</dbReference>
<dbReference type="EMBL" id="MF001355">
    <property type="protein sequence ID" value="ASZ76333.1"/>
    <property type="molecule type" value="Genomic_DNA"/>
</dbReference>
<proteinExistence type="predicted"/>
<sequence length="89" mass="10254">MQLSRKPLKYISSIEILKNEEVTDEVLAKYGLNREQFSTVAGKYFREAGFFEEIIIEDDGTVEKTIWVDHPKLSVFTIPESLTKMVPSK</sequence>